<comment type="caution">
    <text evidence="1">The sequence shown here is derived from an EMBL/GenBank/DDBJ whole genome shotgun (WGS) entry which is preliminary data.</text>
</comment>
<gene>
    <name evidence="1" type="ORF">Nepgr_028932</name>
</gene>
<proteinExistence type="predicted"/>
<protein>
    <submittedName>
        <fullName evidence="1">Uncharacterized protein</fullName>
    </submittedName>
</protein>
<keyword evidence="2" id="KW-1185">Reference proteome</keyword>
<organism evidence="1 2">
    <name type="scientific">Nepenthes gracilis</name>
    <name type="common">Slender pitcher plant</name>
    <dbReference type="NCBI Taxonomy" id="150966"/>
    <lineage>
        <taxon>Eukaryota</taxon>
        <taxon>Viridiplantae</taxon>
        <taxon>Streptophyta</taxon>
        <taxon>Embryophyta</taxon>
        <taxon>Tracheophyta</taxon>
        <taxon>Spermatophyta</taxon>
        <taxon>Magnoliopsida</taxon>
        <taxon>eudicotyledons</taxon>
        <taxon>Gunneridae</taxon>
        <taxon>Pentapetalae</taxon>
        <taxon>Caryophyllales</taxon>
        <taxon>Nepenthaceae</taxon>
        <taxon>Nepenthes</taxon>
    </lineage>
</organism>
<dbReference type="EMBL" id="BSYO01000032">
    <property type="protein sequence ID" value="GMH27089.1"/>
    <property type="molecule type" value="Genomic_DNA"/>
</dbReference>
<evidence type="ECO:0000313" key="1">
    <source>
        <dbReference type="EMBL" id="GMH27089.1"/>
    </source>
</evidence>
<reference evidence="1" key="1">
    <citation type="submission" date="2023-05" db="EMBL/GenBank/DDBJ databases">
        <title>Nepenthes gracilis genome sequencing.</title>
        <authorList>
            <person name="Fukushima K."/>
        </authorList>
    </citation>
    <scope>NUCLEOTIDE SEQUENCE</scope>
    <source>
        <strain evidence="1">SING2019-196</strain>
    </source>
</reference>
<dbReference type="Proteomes" id="UP001279734">
    <property type="component" value="Unassembled WGS sequence"/>
</dbReference>
<sequence length="95" mass="10766">MLDEVWKWIGFSPGMSTNADLECCRFALTGVEFWPGSGHWRSLDRFGLDEMAIAAVFHSWLDVGIGRFGRVGFTWSNCRFGTADADLQEWPVSFL</sequence>
<name>A0AAD3Y4I9_NEPGR</name>
<accession>A0AAD3Y4I9</accession>
<evidence type="ECO:0000313" key="2">
    <source>
        <dbReference type="Proteomes" id="UP001279734"/>
    </source>
</evidence>
<dbReference type="AlphaFoldDB" id="A0AAD3Y4I9"/>